<keyword evidence="2" id="KW-0229">DNA integration</keyword>
<dbReference type="InterPro" id="IPR011010">
    <property type="entry name" value="DNA_brk_join_enz"/>
</dbReference>
<dbReference type="Proteomes" id="UP000601099">
    <property type="component" value="Unassembled WGS sequence"/>
</dbReference>
<dbReference type="CDD" id="cd01185">
    <property type="entry name" value="INTN1_C_like"/>
    <property type="match status" value="1"/>
</dbReference>
<dbReference type="Gene3D" id="1.10.443.10">
    <property type="entry name" value="Intergrase catalytic core"/>
    <property type="match status" value="1"/>
</dbReference>
<dbReference type="Pfam" id="PF00589">
    <property type="entry name" value="Phage_integrase"/>
    <property type="match status" value="1"/>
</dbReference>
<evidence type="ECO:0000259" key="7">
    <source>
        <dbReference type="PROSITE" id="PS51900"/>
    </source>
</evidence>
<dbReference type="Pfam" id="PF13102">
    <property type="entry name" value="Phage_int_SAM_5"/>
    <property type="match status" value="1"/>
</dbReference>
<proteinExistence type="inferred from homology"/>
<keyword evidence="3 5" id="KW-0238">DNA-binding</keyword>
<dbReference type="InterPro" id="IPR050090">
    <property type="entry name" value="Tyrosine_recombinase_XerCD"/>
</dbReference>
<dbReference type="PANTHER" id="PTHR30349:SF64">
    <property type="entry name" value="PROPHAGE INTEGRASE INTD-RELATED"/>
    <property type="match status" value="1"/>
</dbReference>
<comment type="similarity">
    <text evidence="1">Belongs to the 'phage' integrase family.</text>
</comment>
<sequence>MTFRFELRTDRPDAAGRCTVYLRAYYEGQRPRFATREKCLPSEWNPEKERFRRSLGGYQDANDYLDSITERLQSTYRKLLTEGKSVTPELLKASLLPAEPAPEPVTMLPIYTEYTDALEARGYRGPTLLVVRSVSKHLQNFEASRRKPLTLGQYDVAIHDLFLSYLRVRLKMAPNTVAKIVRRLKAFLRYARDERGFILGIELTAIKADWVDVDKLCLASSDLIKLERAMLPSGLVPTRDAFLFCCYTGLRYSDMRSLTGANVHEWQGSRILRLTQTKTRTGVSIYLTAPAAELLDKYAGTRVRLLPGMTNQVMNRNLKRIAQLAGLVEQVETVELRQSELVKSSVAKWKLVTMHTARHTFATQSLMRGMPVEVLQKILGHAKIQTTMVYAKIVEDFQHQVMRRVWEGKSSEVEVSSTVCVVEPAA</sequence>
<feature type="domain" description="Tyr recombinase" evidence="6">
    <location>
        <begin position="213"/>
        <end position="403"/>
    </location>
</feature>
<evidence type="ECO:0000256" key="1">
    <source>
        <dbReference type="ARBA" id="ARBA00008857"/>
    </source>
</evidence>
<dbReference type="Gene3D" id="1.10.150.130">
    <property type="match status" value="1"/>
</dbReference>
<dbReference type="InterPro" id="IPR035386">
    <property type="entry name" value="Arm-DNA-bind_5"/>
</dbReference>
<evidence type="ECO:0000259" key="6">
    <source>
        <dbReference type="PROSITE" id="PS51898"/>
    </source>
</evidence>
<dbReference type="Pfam" id="PF17293">
    <property type="entry name" value="Arm-DNA-bind_5"/>
    <property type="match status" value="1"/>
</dbReference>
<dbReference type="PROSITE" id="PS51900">
    <property type="entry name" value="CB"/>
    <property type="match status" value="1"/>
</dbReference>
<evidence type="ECO:0000256" key="2">
    <source>
        <dbReference type="ARBA" id="ARBA00022908"/>
    </source>
</evidence>
<dbReference type="InterPro" id="IPR025269">
    <property type="entry name" value="SAM-like_dom"/>
</dbReference>
<comment type="caution">
    <text evidence="8">The sequence shown here is derived from an EMBL/GenBank/DDBJ whole genome shotgun (WGS) entry which is preliminary data.</text>
</comment>
<feature type="domain" description="Core-binding (CB)" evidence="7">
    <location>
        <begin position="105"/>
        <end position="192"/>
    </location>
</feature>
<dbReference type="EMBL" id="JADWYK010000005">
    <property type="protein sequence ID" value="MBG8554024.1"/>
    <property type="molecule type" value="Genomic_DNA"/>
</dbReference>
<name>A0ABS0L3M2_9BACT</name>
<dbReference type="InterPro" id="IPR013762">
    <property type="entry name" value="Integrase-like_cat_sf"/>
</dbReference>
<dbReference type="InterPro" id="IPR044068">
    <property type="entry name" value="CB"/>
</dbReference>
<gene>
    <name evidence="8" type="ORF">I5L79_10730</name>
</gene>
<dbReference type="PROSITE" id="PS51898">
    <property type="entry name" value="TYR_RECOMBINASE"/>
    <property type="match status" value="1"/>
</dbReference>
<dbReference type="RefSeq" id="WP_196955044.1">
    <property type="nucleotide sequence ID" value="NZ_JADWYK010000005.1"/>
</dbReference>
<dbReference type="PANTHER" id="PTHR30349">
    <property type="entry name" value="PHAGE INTEGRASE-RELATED"/>
    <property type="match status" value="1"/>
</dbReference>
<keyword evidence="4" id="KW-0233">DNA recombination</keyword>
<evidence type="ECO:0000313" key="9">
    <source>
        <dbReference type="Proteomes" id="UP000601099"/>
    </source>
</evidence>
<organism evidence="8 9">
    <name type="scientific">Hymenobacter guriensis</name>
    <dbReference type="NCBI Taxonomy" id="2793065"/>
    <lineage>
        <taxon>Bacteria</taxon>
        <taxon>Pseudomonadati</taxon>
        <taxon>Bacteroidota</taxon>
        <taxon>Cytophagia</taxon>
        <taxon>Cytophagales</taxon>
        <taxon>Hymenobacteraceae</taxon>
        <taxon>Hymenobacter</taxon>
    </lineage>
</organism>
<keyword evidence="9" id="KW-1185">Reference proteome</keyword>
<evidence type="ECO:0000313" key="8">
    <source>
        <dbReference type="EMBL" id="MBG8554024.1"/>
    </source>
</evidence>
<evidence type="ECO:0000256" key="5">
    <source>
        <dbReference type="PROSITE-ProRule" id="PRU01248"/>
    </source>
</evidence>
<reference evidence="8 9" key="1">
    <citation type="submission" date="2020-11" db="EMBL/GenBank/DDBJ databases">
        <title>Hymenobacter sp.</title>
        <authorList>
            <person name="Kim M.K."/>
        </authorList>
    </citation>
    <scope>NUCLEOTIDE SEQUENCE [LARGE SCALE GENOMIC DNA]</scope>
    <source>
        <strain evidence="8 9">BT594</strain>
    </source>
</reference>
<protein>
    <submittedName>
        <fullName evidence="8">Site-specific integrase</fullName>
    </submittedName>
</protein>
<evidence type="ECO:0000256" key="4">
    <source>
        <dbReference type="ARBA" id="ARBA00023172"/>
    </source>
</evidence>
<dbReference type="InterPro" id="IPR010998">
    <property type="entry name" value="Integrase_recombinase_N"/>
</dbReference>
<dbReference type="SUPFAM" id="SSF56349">
    <property type="entry name" value="DNA breaking-rejoining enzymes"/>
    <property type="match status" value="1"/>
</dbReference>
<dbReference type="InterPro" id="IPR002104">
    <property type="entry name" value="Integrase_catalytic"/>
</dbReference>
<evidence type="ECO:0000256" key="3">
    <source>
        <dbReference type="ARBA" id="ARBA00023125"/>
    </source>
</evidence>
<accession>A0ABS0L3M2</accession>